<comment type="caution">
    <text evidence="2">The sequence shown here is derived from an EMBL/GenBank/DDBJ whole genome shotgun (WGS) entry which is preliminary data.</text>
</comment>
<protein>
    <submittedName>
        <fullName evidence="2">Uncharacterized protein</fullName>
    </submittedName>
</protein>
<feature type="compositionally biased region" description="Basic and acidic residues" evidence="1">
    <location>
        <begin position="76"/>
        <end position="90"/>
    </location>
</feature>
<proteinExistence type="predicted"/>
<dbReference type="Proteomes" id="UP000252167">
    <property type="component" value="Unassembled WGS sequence"/>
</dbReference>
<accession>A0A365YES0</accession>
<sequence>MTNRPRKDIHLSLTGDQYDDLTSALETQRNSFEQFATDANNGFGYLDTAYWTQRVTEVQQLLDTVRRLALGANPEVVRHEAQENATKHASPDSGTEIGPQG</sequence>
<reference evidence="2 3" key="1">
    <citation type="submission" date="2018-01" db="EMBL/GenBank/DDBJ databases">
        <title>Glutamicibacter soli strain NHPC-3 Whole genome sequence and assembly.</title>
        <authorList>
            <person name="Choudhury P."/>
            <person name="Gupta D."/>
            <person name="Sengupta K."/>
            <person name="Jawed A."/>
            <person name="Sultana N."/>
            <person name="Saha P."/>
        </authorList>
    </citation>
    <scope>NUCLEOTIDE SEQUENCE [LARGE SCALE GENOMIC DNA]</scope>
    <source>
        <strain evidence="2 3">NHPC-3</strain>
    </source>
</reference>
<feature type="region of interest" description="Disordered" evidence="1">
    <location>
        <begin position="76"/>
        <end position="101"/>
    </location>
</feature>
<evidence type="ECO:0000313" key="2">
    <source>
        <dbReference type="EMBL" id="RBM01098.1"/>
    </source>
</evidence>
<gene>
    <name evidence="2" type="ORF">C1H84_09925</name>
</gene>
<evidence type="ECO:0000313" key="3">
    <source>
        <dbReference type="Proteomes" id="UP000252167"/>
    </source>
</evidence>
<evidence type="ECO:0000256" key="1">
    <source>
        <dbReference type="SAM" id="MobiDB-lite"/>
    </source>
</evidence>
<dbReference type="AlphaFoldDB" id="A0A365YES0"/>
<dbReference type="EMBL" id="POAF01000004">
    <property type="protein sequence ID" value="RBM01098.1"/>
    <property type="molecule type" value="Genomic_DNA"/>
</dbReference>
<name>A0A365YES0_9MICC</name>
<keyword evidence="3" id="KW-1185">Reference proteome</keyword>
<organism evidence="2 3">
    <name type="scientific">Glutamicibacter soli</name>
    <dbReference type="NCBI Taxonomy" id="453836"/>
    <lineage>
        <taxon>Bacteria</taxon>
        <taxon>Bacillati</taxon>
        <taxon>Actinomycetota</taxon>
        <taxon>Actinomycetes</taxon>
        <taxon>Micrococcales</taxon>
        <taxon>Micrococcaceae</taxon>
        <taxon>Glutamicibacter</taxon>
    </lineage>
</organism>